<dbReference type="InterPro" id="IPR046536">
    <property type="entry name" value="DUF6601"/>
</dbReference>
<sequence>MAATTSGPSGVPFPAQDRIRHLFPLPLSPGEAISERHIHADLSVQRLNDIHDILFMARATWGISSLHSQRVWGRNVIVCEDTSLHLLWYNDIIYIKPIPLYLLDRAFFDQHISKITGDTRLLVNGFLESYRALIRHPSDVKIATAFGLLPETFTWDNWVEYVDTVMDPSSAAGAVHVNIRYQYGEINLRNVNWLVLVFFRGIRYHFPHGTYRKLLRSKLATIVSIFSIVALALTAMQVLVGIQWVSIRVQKISYWFAIVSLWFLVAISALLIFFFVFIQLRDLIKHALRISLRYVHTYIISLFSNS</sequence>
<dbReference type="PANTHER" id="PTHR34414">
    <property type="entry name" value="HET DOMAIN-CONTAINING PROTEIN-RELATED"/>
    <property type="match status" value="1"/>
</dbReference>
<keyword evidence="1" id="KW-0472">Membrane</keyword>
<dbReference type="EMBL" id="JAGHQM010000051">
    <property type="protein sequence ID" value="KAH0565895.1"/>
    <property type="molecule type" value="Genomic_DNA"/>
</dbReference>
<dbReference type="Pfam" id="PF20246">
    <property type="entry name" value="DUF6601"/>
    <property type="match status" value="1"/>
</dbReference>
<feature type="transmembrane region" description="Helical" evidence="1">
    <location>
        <begin position="252"/>
        <end position="278"/>
    </location>
</feature>
<evidence type="ECO:0000313" key="2">
    <source>
        <dbReference type="EMBL" id="KAH0565895.1"/>
    </source>
</evidence>
<comment type="caution">
    <text evidence="2">The sequence shown here is derived from an EMBL/GenBank/DDBJ whole genome shotgun (WGS) entry which is preliminary data.</text>
</comment>
<evidence type="ECO:0000256" key="1">
    <source>
        <dbReference type="SAM" id="Phobius"/>
    </source>
</evidence>
<reference evidence="2" key="1">
    <citation type="submission" date="2021-03" db="EMBL/GenBank/DDBJ databases">
        <title>Comparative genomics and phylogenomic investigation of the class Geoglossomycetes provide insights into ecological specialization and systematics.</title>
        <authorList>
            <person name="Melie T."/>
            <person name="Pirro S."/>
            <person name="Miller A.N."/>
            <person name="Quandt A."/>
        </authorList>
    </citation>
    <scope>NUCLEOTIDE SEQUENCE</scope>
    <source>
        <strain evidence="2">CAQ_001_2017</strain>
    </source>
</reference>
<name>A0A9P8LIA0_9PEZI</name>
<dbReference type="PANTHER" id="PTHR34414:SF1">
    <property type="entry name" value="SUBTILISIN-LIKE SERINE PROTEASE"/>
    <property type="match status" value="1"/>
</dbReference>
<keyword evidence="1" id="KW-0812">Transmembrane</keyword>
<proteinExistence type="predicted"/>
<protein>
    <submittedName>
        <fullName evidence="2">Uncharacterized protein</fullName>
    </submittedName>
</protein>
<gene>
    <name evidence="2" type="ORF">GP486_000698</name>
</gene>
<accession>A0A9P8LIA0</accession>
<organism evidence="2 3">
    <name type="scientific">Trichoglossum hirsutum</name>
    <dbReference type="NCBI Taxonomy" id="265104"/>
    <lineage>
        <taxon>Eukaryota</taxon>
        <taxon>Fungi</taxon>
        <taxon>Dikarya</taxon>
        <taxon>Ascomycota</taxon>
        <taxon>Pezizomycotina</taxon>
        <taxon>Geoglossomycetes</taxon>
        <taxon>Geoglossales</taxon>
        <taxon>Geoglossaceae</taxon>
        <taxon>Trichoglossum</taxon>
    </lineage>
</organism>
<dbReference type="Proteomes" id="UP000750711">
    <property type="component" value="Unassembled WGS sequence"/>
</dbReference>
<feature type="transmembrane region" description="Helical" evidence="1">
    <location>
        <begin position="219"/>
        <end position="240"/>
    </location>
</feature>
<keyword evidence="3" id="KW-1185">Reference proteome</keyword>
<dbReference type="AlphaFoldDB" id="A0A9P8LIA0"/>
<evidence type="ECO:0000313" key="3">
    <source>
        <dbReference type="Proteomes" id="UP000750711"/>
    </source>
</evidence>
<keyword evidence="1" id="KW-1133">Transmembrane helix</keyword>